<reference evidence="1 2" key="1">
    <citation type="submission" date="2013-10" db="EMBL/GenBank/DDBJ databases">
        <authorList>
            <consortium name="International Citrus Genome Consortium"/>
            <person name="Jenkins J."/>
            <person name="Schmutz J."/>
            <person name="Prochnik S."/>
            <person name="Rokhsar D."/>
            <person name="Gmitter F."/>
            <person name="Ollitrault P."/>
            <person name="Machado M."/>
            <person name="Talon M."/>
            <person name="Wincker P."/>
            <person name="Jaillon O."/>
            <person name="Morgante M."/>
        </authorList>
    </citation>
    <scope>NUCLEOTIDE SEQUENCE</scope>
    <source>
        <strain evidence="2">cv. Clemenules</strain>
    </source>
</reference>
<dbReference type="InParanoid" id="V4SBW5"/>
<protein>
    <submittedName>
        <fullName evidence="1">Uncharacterized protein</fullName>
    </submittedName>
</protein>
<evidence type="ECO:0000313" key="2">
    <source>
        <dbReference type="Proteomes" id="UP000030687"/>
    </source>
</evidence>
<gene>
    <name evidence="1" type="ORF">CICLE_v10029758mg</name>
</gene>
<evidence type="ECO:0000313" key="1">
    <source>
        <dbReference type="EMBL" id="ESR38012.1"/>
    </source>
</evidence>
<name>V4SBW5_CITCL</name>
<accession>V4SBW5</accession>
<organism evidence="1 2">
    <name type="scientific">Citrus clementina</name>
    <name type="common">Clementine</name>
    <name type="synonym">Citrus deliciosa x Citrus sinensis</name>
    <dbReference type="NCBI Taxonomy" id="85681"/>
    <lineage>
        <taxon>Eukaryota</taxon>
        <taxon>Viridiplantae</taxon>
        <taxon>Streptophyta</taxon>
        <taxon>Embryophyta</taxon>
        <taxon>Tracheophyta</taxon>
        <taxon>Spermatophyta</taxon>
        <taxon>Magnoliopsida</taxon>
        <taxon>eudicotyledons</taxon>
        <taxon>Gunneridae</taxon>
        <taxon>Pentapetalae</taxon>
        <taxon>rosids</taxon>
        <taxon>malvids</taxon>
        <taxon>Sapindales</taxon>
        <taxon>Rutaceae</taxon>
        <taxon>Aurantioideae</taxon>
        <taxon>Citrus</taxon>
    </lineage>
</organism>
<dbReference type="Proteomes" id="UP000030687">
    <property type="component" value="Unassembled WGS sequence"/>
</dbReference>
<dbReference type="Gramene" id="ESR38012">
    <property type="protein sequence ID" value="ESR38012"/>
    <property type="gene ID" value="CICLE_v10029758mg"/>
</dbReference>
<dbReference type="AlphaFoldDB" id="V4SBW5"/>
<sequence length="67" mass="7515">MLNHKCSDEPKISKYTLMHHKTKISITSLPCINKITVSCSKQHAALNFAVVGRTLDYASNGRKTIRN</sequence>
<dbReference type="EMBL" id="KI536978">
    <property type="protein sequence ID" value="ESR38012.1"/>
    <property type="molecule type" value="Genomic_DNA"/>
</dbReference>
<dbReference type="KEGG" id="cic:CICLE_v10029758mg"/>
<proteinExistence type="predicted"/>
<keyword evidence="2" id="KW-1185">Reference proteome</keyword>